<dbReference type="EMBL" id="CAEX01007419">
    <property type="protein sequence ID" value="CCD21308.1"/>
    <property type="molecule type" value="Genomic_DNA"/>
</dbReference>
<evidence type="ECO:0000313" key="3">
    <source>
        <dbReference type="Proteomes" id="UP000009027"/>
    </source>
</evidence>
<reference evidence="2 3" key="1">
    <citation type="journal article" date="2012" name="Proc. Natl. Acad. Sci. U.S.A.">
        <title>Antigenic diversity is generated by distinct evolutionary mechanisms in African trypanosome species.</title>
        <authorList>
            <person name="Jackson A.P."/>
            <person name="Berry A."/>
            <person name="Aslett M."/>
            <person name="Allison H.C."/>
            <person name="Burton P."/>
            <person name="Vavrova-Anderson J."/>
            <person name="Brown R."/>
            <person name="Browne H."/>
            <person name="Corton N."/>
            <person name="Hauser H."/>
            <person name="Gamble J."/>
            <person name="Gilderthorp R."/>
            <person name="Marcello L."/>
            <person name="McQuillan J."/>
            <person name="Otto T.D."/>
            <person name="Quail M.A."/>
            <person name="Sanders M.J."/>
            <person name="van Tonder A."/>
            <person name="Ginger M.L."/>
            <person name="Field M.C."/>
            <person name="Barry J.D."/>
            <person name="Hertz-Fowler C."/>
            <person name="Berriman M."/>
        </authorList>
    </citation>
    <scope>NUCLEOTIDE SEQUENCE</scope>
    <source>
        <strain evidence="2 3">Y486</strain>
    </source>
</reference>
<sequence length="337" mass="37159">MERTSVVHQPSRSAFACPTFSSPIGPLHFSCGSRRISSTLFPRKRNAAKKKKKRNQFCPGISPLFEKPSAVIPFVTLQANKRNGKRCSMYELFSKNKREKQQMEAVVENVIHMSPLLQLCPKYAFRGPHRAPHVVHARFFHLRPPSNQPLGHAARCSLDDRRSQFGAFVIRLPFSSSSLPPLTRRSAFFTALPLTTTRSLSSTALVHPSPADGRSPETAPATSGEEVLHKTPLQPPACLANTKKMLPALFLSASPALSDCVLPQLCPAADHHTLPPNVGPAFFLCVAPRSKTGIRGDSRHHTARPARTPPVLIRPVYKPLLSFTRRLPHTPSTAAIY</sequence>
<dbReference type="VEuPathDB" id="TriTrypDB:TvY486_0042200"/>
<name>F9WUQ9_TRYVY</name>
<dbReference type="Proteomes" id="UP000009027">
    <property type="component" value="Unassembled WGS sequence"/>
</dbReference>
<evidence type="ECO:0000313" key="2">
    <source>
        <dbReference type="EMBL" id="CCD21308.1"/>
    </source>
</evidence>
<dbReference type="AlphaFoldDB" id="F9WUQ9"/>
<protein>
    <submittedName>
        <fullName evidence="2">Uncharacterized protein</fullName>
    </submittedName>
</protein>
<proteinExistence type="predicted"/>
<gene>
    <name evidence="2" type="ORF">TvY486_0042200</name>
</gene>
<feature type="region of interest" description="Disordered" evidence="1">
    <location>
        <begin position="203"/>
        <end position="228"/>
    </location>
</feature>
<keyword evidence="3" id="KW-1185">Reference proteome</keyword>
<accession>F9WUQ9</accession>
<evidence type="ECO:0000256" key="1">
    <source>
        <dbReference type="SAM" id="MobiDB-lite"/>
    </source>
</evidence>
<organism evidence="2 3">
    <name type="scientific">Trypanosoma vivax (strain Y486)</name>
    <dbReference type="NCBI Taxonomy" id="1055687"/>
    <lineage>
        <taxon>Eukaryota</taxon>
        <taxon>Discoba</taxon>
        <taxon>Euglenozoa</taxon>
        <taxon>Kinetoplastea</taxon>
        <taxon>Metakinetoplastina</taxon>
        <taxon>Trypanosomatida</taxon>
        <taxon>Trypanosomatidae</taxon>
        <taxon>Trypanosoma</taxon>
        <taxon>Duttonella</taxon>
    </lineage>
</organism>